<dbReference type="EMBL" id="GBRH01229364">
    <property type="protein sequence ID" value="JAD68531.1"/>
    <property type="molecule type" value="Transcribed_RNA"/>
</dbReference>
<protein>
    <submittedName>
        <fullName evidence="2">Uncharacterized protein</fullName>
    </submittedName>
</protein>
<proteinExistence type="predicted"/>
<feature type="region of interest" description="Disordered" evidence="1">
    <location>
        <begin position="1"/>
        <end position="21"/>
    </location>
</feature>
<reference evidence="2" key="2">
    <citation type="journal article" date="2015" name="Data Brief">
        <title>Shoot transcriptome of the giant reed, Arundo donax.</title>
        <authorList>
            <person name="Barrero R.A."/>
            <person name="Guerrero F.D."/>
            <person name="Moolhuijzen P."/>
            <person name="Goolsby J.A."/>
            <person name="Tidwell J."/>
            <person name="Bellgard S.E."/>
            <person name="Bellgard M.I."/>
        </authorList>
    </citation>
    <scope>NUCLEOTIDE SEQUENCE</scope>
    <source>
        <tissue evidence="2">Shoot tissue taken approximately 20 cm above the soil surface</tissue>
    </source>
</reference>
<organism evidence="2">
    <name type="scientific">Arundo donax</name>
    <name type="common">Giant reed</name>
    <name type="synonym">Donax arundinaceus</name>
    <dbReference type="NCBI Taxonomy" id="35708"/>
    <lineage>
        <taxon>Eukaryota</taxon>
        <taxon>Viridiplantae</taxon>
        <taxon>Streptophyta</taxon>
        <taxon>Embryophyta</taxon>
        <taxon>Tracheophyta</taxon>
        <taxon>Spermatophyta</taxon>
        <taxon>Magnoliopsida</taxon>
        <taxon>Liliopsida</taxon>
        <taxon>Poales</taxon>
        <taxon>Poaceae</taxon>
        <taxon>PACMAD clade</taxon>
        <taxon>Arundinoideae</taxon>
        <taxon>Arundineae</taxon>
        <taxon>Arundo</taxon>
    </lineage>
</organism>
<sequence length="39" mass="3958">MHLQNRRPGPAGPPASTLPMLGSQLLSPARVFSGAISSG</sequence>
<evidence type="ECO:0000313" key="2">
    <source>
        <dbReference type="EMBL" id="JAD68531.1"/>
    </source>
</evidence>
<evidence type="ECO:0000256" key="1">
    <source>
        <dbReference type="SAM" id="MobiDB-lite"/>
    </source>
</evidence>
<name>A0A0A9BZ10_ARUDO</name>
<dbReference type="AlphaFoldDB" id="A0A0A9BZ10"/>
<reference evidence="2" key="1">
    <citation type="submission" date="2014-09" db="EMBL/GenBank/DDBJ databases">
        <authorList>
            <person name="Magalhaes I.L.F."/>
            <person name="Oliveira U."/>
            <person name="Santos F.R."/>
            <person name="Vidigal T.H.D.A."/>
            <person name="Brescovit A.D."/>
            <person name="Santos A.J."/>
        </authorList>
    </citation>
    <scope>NUCLEOTIDE SEQUENCE</scope>
    <source>
        <tissue evidence="2">Shoot tissue taken approximately 20 cm above the soil surface</tissue>
    </source>
</reference>
<accession>A0A0A9BZ10</accession>